<evidence type="ECO:0000313" key="1">
    <source>
        <dbReference type="EMBL" id="CAG5127294.1"/>
    </source>
</evidence>
<dbReference type="AlphaFoldDB" id="A0A8S3ZCQ6"/>
<protein>
    <submittedName>
        <fullName evidence="1">Uncharacterized protein</fullName>
    </submittedName>
</protein>
<organism evidence="1 2">
    <name type="scientific">Candidula unifasciata</name>
    <dbReference type="NCBI Taxonomy" id="100452"/>
    <lineage>
        <taxon>Eukaryota</taxon>
        <taxon>Metazoa</taxon>
        <taxon>Spiralia</taxon>
        <taxon>Lophotrochozoa</taxon>
        <taxon>Mollusca</taxon>
        <taxon>Gastropoda</taxon>
        <taxon>Heterobranchia</taxon>
        <taxon>Euthyneura</taxon>
        <taxon>Panpulmonata</taxon>
        <taxon>Eupulmonata</taxon>
        <taxon>Stylommatophora</taxon>
        <taxon>Helicina</taxon>
        <taxon>Helicoidea</taxon>
        <taxon>Geomitridae</taxon>
        <taxon>Candidula</taxon>
    </lineage>
</organism>
<keyword evidence="2" id="KW-1185">Reference proteome</keyword>
<accession>A0A8S3ZCQ6</accession>
<evidence type="ECO:0000313" key="2">
    <source>
        <dbReference type="Proteomes" id="UP000678393"/>
    </source>
</evidence>
<proteinExistence type="predicted"/>
<name>A0A8S3ZCQ6_9EUPU</name>
<gene>
    <name evidence="1" type="ORF">CUNI_LOCUS12852</name>
</gene>
<dbReference type="Proteomes" id="UP000678393">
    <property type="component" value="Unassembled WGS sequence"/>
</dbReference>
<feature type="non-terminal residue" evidence="1">
    <location>
        <position position="55"/>
    </location>
</feature>
<feature type="non-terminal residue" evidence="1">
    <location>
        <position position="1"/>
    </location>
</feature>
<dbReference type="EMBL" id="CAJHNH020002635">
    <property type="protein sequence ID" value="CAG5127294.1"/>
    <property type="molecule type" value="Genomic_DNA"/>
</dbReference>
<comment type="caution">
    <text evidence="1">The sequence shown here is derived from an EMBL/GenBank/DDBJ whole genome shotgun (WGS) entry which is preliminary data.</text>
</comment>
<reference evidence="1" key="1">
    <citation type="submission" date="2021-04" db="EMBL/GenBank/DDBJ databases">
        <authorList>
            <consortium name="Molecular Ecology Group"/>
        </authorList>
    </citation>
    <scope>NUCLEOTIDE SEQUENCE</scope>
</reference>
<dbReference type="OrthoDB" id="6159815at2759"/>
<sequence length="55" mass="6100">ATNVCGNVCKSRKHLPKIEQKLKKEVSSKCAACLLAINCCHQREVWMLTSCHNSG</sequence>